<name>A0A5B9PES1_9BACT</name>
<protein>
    <submittedName>
        <fullName evidence="7">Outer membrane efflux protein</fullName>
    </submittedName>
</protein>
<dbReference type="InterPro" id="IPR051906">
    <property type="entry name" value="TolC-like"/>
</dbReference>
<proteinExistence type="predicted"/>
<keyword evidence="4" id="KW-0472">Membrane</keyword>
<gene>
    <name evidence="7" type="ORF">MFFC18_12590</name>
</gene>
<comment type="subcellular location">
    <subcellularLocation>
        <location evidence="1">Cell outer membrane</location>
    </subcellularLocation>
</comment>
<dbReference type="EMBL" id="CP042912">
    <property type="protein sequence ID" value="QEG21403.1"/>
    <property type="molecule type" value="Genomic_DNA"/>
</dbReference>
<keyword evidence="8" id="KW-1185">Reference proteome</keyword>
<dbReference type="Gene3D" id="1.20.1600.10">
    <property type="entry name" value="Outer membrane efflux proteins (OEP)"/>
    <property type="match status" value="1"/>
</dbReference>
<dbReference type="PROSITE" id="PS51257">
    <property type="entry name" value="PROKAR_LIPOPROTEIN"/>
    <property type="match status" value="1"/>
</dbReference>
<keyword evidence="5" id="KW-0998">Cell outer membrane</keyword>
<dbReference type="PANTHER" id="PTHR30026">
    <property type="entry name" value="OUTER MEMBRANE PROTEIN TOLC"/>
    <property type="match status" value="1"/>
</dbReference>
<evidence type="ECO:0000256" key="1">
    <source>
        <dbReference type="ARBA" id="ARBA00004442"/>
    </source>
</evidence>
<feature type="chain" id="PRO_5022714108" evidence="6">
    <location>
        <begin position="19"/>
        <end position="619"/>
    </location>
</feature>
<dbReference type="KEGG" id="mff:MFFC18_12590"/>
<keyword evidence="2" id="KW-1134">Transmembrane beta strand</keyword>
<evidence type="ECO:0000256" key="4">
    <source>
        <dbReference type="ARBA" id="ARBA00023136"/>
    </source>
</evidence>
<evidence type="ECO:0000256" key="6">
    <source>
        <dbReference type="SAM" id="SignalP"/>
    </source>
</evidence>
<reference evidence="7 8" key="1">
    <citation type="submission" date="2019-08" db="EMBL/GenBank/DDBJ databases">
        <title>Deep-cultivation of Planctomycetes and their phenomic and genomic characterization uncovers novel biology.</title>
        <authorList>
            <person name="Wiegand S."/>
            <person name="Jogler M."/>
            <person name="Boedeker C."/>
            <person name="Pinto D."/>
            <person name="Vollmers J."/>
            <person name="Rivas-Marin E."/>
            <person name="Kohn T."/>
            <person name="Peeters S.H."/>
            <person name="Heuer A."/>
            <person name="Rast P."/>
            <person name="Oberbeckmann S."/>
            <person name="Bunk B."/>
            <person name="Jeske O."/>
            <person name="Meyerdierks A."/>
            <person name="Storesund J.E."/>
            <person name="Kallscheuer N."/>
            <person name="Luecker S."/>
            <person name="Lage O.M."/>
            <person name="Pohl T."/>
            <person name="Merkel B.J."/>
            <person name="Hornburger P."/>
            <person name="Mueller R.-W."/>
            <person name="Bruemmer F."/>
            <person name="Labrenz M."/>
            <person name="Spormann A.M."/>
            <person name="Op den Camp H."/>
            <person name="Overmann J."/>
            <person name="Amann R."/>
            <person name="Jetten M.S.M."/>
            <person name="Mascher T."/>
            <person name="Medema M.H."/>
            <person name="Devos D.P."/>
            <person name="Kaster A.-K."/>
            <person name="Ovreas L."/>
            <person name="Rohde M."/>
            <person name="Galperin M.Y."/>
            <person name="Jogler C."/>
        </authorList>
    </citation>
    <scope>NUCLEOTIDE SEQUENCE [LARGE SCALE GENOMIC DNA]</scope>
    <source>
        <strain evidence="7 8">FC18</strain>
    </source>
</reference>
<dbReference type="STRING" id="980251.GCA_001642875_01616"/>
<dbReference type="RefSeq" id="WP_075084409.1">
    <property type="nucleotide sequence ID" value="NZ_CP042912.1"/>
</dbReference>
<dbReference type="GO" id="GO:0015288">
    <property type="term" value="F:porin activity"/>
    <property type="evidence" value="ECO:0007669"/>
    <property type="project" value="TreeGrafter"/>
</dbReference>
<dbReference type="GO" id="GO:0015562">
    <property type="term" value="F:efflux transmembrane transporter activity"/>
    <property type="evidence" value="ECO:0007669"/>
    <property type="project" value="InterPro"/>
</dbReference>
<keyword evidence="3" id="KW-0812">Transmembrane</keyword>
<keyword evidence="6" id="KW-0732">Signal</keyword>
<evidence type="ECO:0000256" key="3">
    <source>
        <dbReference type="ARBA" id="ARBA00022692"/>
    </source>
</evidence>
<dbReference type="PANTHER" id="PTHR30026:SF23">
    <property type="entry name" value="TO APRF-PUTATIVE OUTER MEMBRANE EFFLUX PROTEIN OR SECRETED ALKALINE PHOSPHATASE-RELATED"/>
    <property type="match status" value="1"/>
</dbReference>
<organism evidence="7 8">
    <name type="scientific">Mariniblastus fucicola</name>
    <dbReference type="NCBI Taxonomy" id="980251"/>
    <lineage>
        <taxon>Bacteria</taxon>
        <taxon>Pseudomonadati</taxon>
        <taxon>Planctomycetota</taxon>
        <taxon>Planctomycetia</taxon>
        <taxon>Pirellulales</taxon>
        <taxon>Pirellulaceae</taxon>
        <taxon>Mariniblastus</taxon>
    </lineage>
</organism>
<dbReference type="GO" id="GO:0009279">
    <property type="term" value="C:cell outer membrane"/>
    <property type="evidence" value="ECO:0007669"/>
    <property type="project" value="UniProtKB-SubCell"/>
</dbReference>
<dbReference type="SUPFAM" id="SSF56954">
    <property type="entry name" value="Outer membrane efflux proteins (OEP)"/>
    <property type="match status" value="1"/>
</dbReference>
<dbReference type="GO" id="GO:1990281">
    <property type="term" value="C:efflux pump complex"/>
    <property type="evidence" value="ECO:0007669"/>
    <property type="project" value="TreeGrafter"/>
</dbReference>
<evidence type="ECO:0000256" key="5">
    <source>
        <dbReference type="ARBA" id="ARBA00023237"/>
    </source>
</evidence>
<feature type="signal peptide" evidence="6">
    <location>
        <begin position="1"/>
        <end position="18"/>
    </location>
</feature>
<evidence type="ECO:0000313" key="8">
    <source>
        <dbReference type="Proteomes" id="UP000322214"/>
    </source>
</evidence>
<dbReference type="OrthoDB" id="229865at2"/>
<evidence type="ECO:0000256" key="2">
    <source>
        <dbReference type="ARBA" id="ARBA00022452"/>
    </source>
</evidence>
<accession>A0A5B9PES1</accession>
<sequence precursor="true">MRFRCTLILIPAALLAVAAAGCISGNQKVVLKQQLSPLAEQMTRASTSQSGPIADIDSRTLQSTSVTEFMARPRTAESELPSEWLRLTLDEAISLSLQNTTVLRSLNANVTRSPQTVATSLDPAIQSSDPNFGVQAALAQFDSNLTAALNHSNNDDVFNNSILGGGATEVVQDLTQATFGVNRTAWSGTQFAVDANVTYDNNDNVSSTFPSSYSTFWQAQVRQPLLQGRGYAFNRIAGPNARTGFLGTSGFLVSRINSDISVDEFEKGVISHIDEVINAYWDLYFSIRNFEAIKSARNSSLETWNSVKARFDNDLPGGEADAEAQAREQYFQFEERMFAALNGNTRSGSVGVYQAEADLRRLIGMPQSDERLVWPQDEPSPVETVFDWGALSSNAIVSRVEVRQQARRVRQRELELLASKNFLLPRLDAVATFRNNGFGDQLTGDGPTRFVSAYEDLVSGDHNEWEFGVQLDMPVGFRQANAGVRNSQLELMRERAVLSETRQQILHELGSSLRQTSQSWKSAQLNFNRMKATEDAWESRLAAYEAGNVSVDRLLEAVQRRADASSEFERAQANFQIANAAIKRDSGSLLQEFGIVVDHAGASCDSPVRVSSAGFVVPQ</sequence>
<dbReference type="AlphaFoldDB" id="A0A5B9PES1"/>
<dbReference type="Proteomes" id="UP000322214">
    <property type="component" value="Chromosome"/>
</dbReference>
<evidence type="ECO:0000313" key="7">
    <source>
        <dbReference type="EMBL" id="QEG21403.1"/>
    </source>
</evidence>